<dbReference type="EMBL" id="AZBU02000001">
    <property type="protein sequence ID" value="TMS33785.1"/>
    <property type="molecule type" value="Genomic_DNA"/>
</dbReference>
<dbReference type="AlphaFoldDB" id="A0A4U8UNE4"/>
<gene>
    <name evidence="1" type="ORF">L596_001482</name>
</gene>
<sequence length="67" mass="7892">MMLAFLQFLASLWLFLYLMSALFFNVLRYENRTVLKDFCLKLIFSARPVEACSPINDPRKPDFANIQ</sequence>
<evidence type="ECO:0000313" key="2">
    <source>
        <dbReference type="Proteomes" id="UP000298663"/>
    </source>
</evidence>
<evidence type="ECO:0000313" key="1">
    <source>
        <dbReference type="EMBL" id="TMS33785.1"/>
    </source>
</evidence>
<comment type="caution">
    <text evidence="1">The sequence shown here is derived from an EMBL/GenBank/DDBJ whole genome shotgun (WGS) entry which is preliminary data.</text>
</comment>
<keyword evidence="2" id="KW-1185">Reference proteome</keyword>
<reference evidence="1 2" key="2">
    <citation type="journal article" date="2019" name="G3 (Bethesda)">
        <title>Hybrid Assembly of the Genome of the Entomopathogenic Nematode Steinernema carpocapsae Identifies the X-Chromosome.</title>
        <authorList>
            <person name="Serra L."/>
            <person name="Macchietto M."/>
            <person name="Macias-Munoz A."/>
            <person name="McGill C.J."/>
            <person name="Rodriguez I.M."/>
            <person name="Rodriguez B."/>
            <person name="Murad R."/>
            <person name="Mortazavi A."/>
        </authorList>
    </citation>
    <scope>NUCLEOTIDE SEQUENCE [LARGE SCALE GENOMIC DNA]</scope>
    <source>
        <strain evidence="1 2">ALL</strain>
    </source>
</reference>
<reference evidence="1 2" key="1">
    <citation type="journal article" date="2015" name="Genome Biol.">
        <title>Comparative genomics of Steinernema reveals deeply conserved gene regulatory networks.</title>
        <authorList>
            <person name="Dillman A.R."/>
            <person name="Macchietto M."/>
            <person name="Porter C.F."/>
            <person name="Rogers A."/>
            <person name="Williams B."/>
            <person name="Antoshechkin I."/>
            <person name="Lee M.M."/>
            <person name="Goodwin Z."/>
            <person name="Lu X."/>
            <person name="Lewis E.E."/>
            <person name="Goodrich-Blair H."/>
            <person name="Stock S.P."/>
            <person name="Adams B.J."/>
            <person name="Sternberg P.W."/>
            <person name="Mortazavi A."/>
        </authorList>
    </citation>
    <scope>NUCLEOTIDE SEQUENCE [LARGE SCALE GENOMIC DNA]</scope>
    <source>
        <strain evidence="1 2">ALL</strain>
    </source>
</reference>
<protein>
    <submittedName>
        <fullName evidence="1">Uncharacterized protein</fullName>
    </submittedName>
</protein>
<dbReference type="EMBL" id="CM016762">
    <property type="protein sequence ID" value="TMS33785.1"/>
    <property type="molecule type" value="Genomic_DNA"/>
</dbReference>
<accession>A0A4U8UNE4</accession>
<organism evidence="1 2">
    <name type="scientific">Steinernema carpocapsae</name>
    <name type="common">Entomopathogenic nematode</name>
    <dbReference type="NCBI Taxonomy" id="34508"/>
    <lineage>
        <taxon>Eukaryota</taxon>
        <taxon>Metazoa</taxon>
        <taxon>Ecdysozoa</taxon>
        <taxon>Nematoda</taxon>
        <taxon>Chromadorea</taxon>
        <taxon>Rhabditida</taxon>
        <taxon>Tylenchina</taxon>
        <taxon>Panagrolaimomorpha</taxon>
        <taxon>Strongyloidoidea</taxon>
        <taxon>Steinernematidae</taxon>
        <taxon>Steinernema</taxon>
    </lineage>
</organism>
<name>A0A4U8UNE4_STECR</name>
<dbReference type="Proteomes" id="UP000298663">
    <property type="component" value="Chromosome X"/>
</dbReference>
<proteinExistence type="predicted"/>